<name>A0A7T0G0H4_9BACT</name>
<gene>
    <name evidence="1" type="ORF">G3M70_08130</name>
</gene>
<protein>
    <submittedName>
        <fullName evidence="1">Uncharacterized protein</fullName>
    </submittedName>
</protein>
<evidence type="ECO:0000313" key="2">
    <source>
        <dbReference type="Proteomes" id="UP000594688"/>
    </source>
</evidence>
<sequence length="69" mass="7450">MNRSDSGAGFAVWVDSQYGSAVYGVGETCGGHCWNEMAFSKRDPLYVGVKKLDVDNAWLGQCQLSSVSN</sequence>
<accession>A0A7T0G0H4</accession>
<dbReference type="Proteomes" id="UP000594688">
    <property type="component" value="Chromosome"/>
</dbReference>
<evidence type="ECO:0000313" key="1">
    <source>
        <dbReference type="EMBL" id="QPJ61846.1"/>
    </source>
</evidence>
<dbReference type="EMBL" id="CP048685">
    <property type="protein sequence ID" value="QPJ61846.1"/>
    <property type="molecule type" value="Genomic_DNA"/>
</dbReference>
<organism evidence="1 2">
    <name type="scientific">Candidatus Nitronauta litoralis</name>
    <dbReference type="NCBI Taxonomy" id="2705533"/>
    <lineage>
        <taxon>Bacteria</taxon>
        <taxon>Pseudomonadati</taxon>
        <taxon>Nitrospinota/Tectimicrobiota group</taxon>
        <taxon>Nitrospinota</taxon>
        <taxon>Nitrospinia</taxon>
        <taxon>Nitrospinales</taxon>
        <taxon>Nitrospinaceae</taxon>
        <taxon>Candidatus Nitronauta</taxon>
    </lineage>
</organism>
<proteinExistence type="predicted"/>
<reference evidence="1 2" key="1">
    <citation type="submission" date="2020-02" db="EMBL/GenBank/DDBJ databases">
        <title>Genomic and physiological characterization of two novel Nitrospinaceae genera.</title>
        <authorList>
            <person name="Mueller A.J."/>
            <person name="Jung M.-Y."/>
            <person name="Strachan C.R."/>
            <person name="Herbold C.W."/>
            <person name="Kirkegaard R.H."/>
            <person name="Daims H."/>
        </authorList>
    </citation>
    <scope>NUCLEOTIDE SEQUENCE [LARGE SCALE GENOMIC DNA]</scope>
    <source>
        <strain evidence="1">EB</strain>
    </source>
</reference>
<dbReference type="AlphaFoldDB" id="A0A7T0G0H4"/>
<dbReference type="KEGG" id="nli:G3M70_08130"/>